<proteinExistence type="inferred from homology"/>
<evidence type="ECO:0000313" key="12">
    <source>
        <dbReference type="Proteomes" id="UP000596092"/>
    </source>
</evidence>
<protein>
    <submittedName>
        <fullName evidence="11">MFS transporter</fullName>
    </submittedName>
</protein>
<evidence type="ECO:0000256" key="9">
    <source>
        <dbReference type="SAM" id="Phobius"/>
    </source>
</evidence>
<comment type="similarity">
    <text evidence="3">Belongs to the major facilitator superfamily. TCR/Tet family.</text>
</comment>
<feature type="transmembrane region" description="Helical" evidence="9">
    <location>
        <begin position="207"/>
        <end position="227"/>
    </location>
</feature>
<feature type="transmembrane region" description="Helical" evidence="9">
    <location>
        <begin position="297"/>
        <end position="319"/>
    </location>
</feature>
<feature type="transmembrane region" description="Helical" evidence="9">
    <location>
        <begin position="331"/>
        <end position="350"/>
    </location>
</feature>
<dbReference type="PANTHER" id="PTHR43414:SF6">
    <property type="entry name" value="MULTIDRUG RESISTANCE PROTEIN MDTG"/>
    <property type="match status" value="1"/>
</dbReference>
<dbReference type="Proteomes" id="UP000596092">
    <property type="component" value="Chromosome"/>
</dbReference>
<keyword evidence="8 9" id="KW-0472">Membrane</keyword>
<dbReference type="InterPro" id="IPR020846">
    <property type="entry name" value="MFS_dom"/>
</dbReference>
<dbReference type="EMBL" id="CP054140">
    <property type="protein sequence ID" value="QQG66181.1"/>
    <property type="molecule type" value="Genomic_DNA"/>
</dbReference>
<evidence type="ECO:0000256" key="8">
    <source>
        <dbReference type="ARBA" id="ARBA00023136"/>
    </source>
</evidence>
<evidence type="ECO:0000256" key="3">
    <source>
        <dbReference type="ARBA" id="ARBA00007520"/>
    </source>
</evidence>
<comment type="function">
    <text evidence="1">Resistance to tetracycline by an active tetracycline efflux. This is an energy-dependent process that decreases the accumulation of the antibiotic in whole cells. This protein functions as a metal-tetracycline/H(+) antiporter.</text>
</comment>
<dbReference type="CDD" id="cd17325">
    <property type="entry name" value="MFS_MdtG_SLC18_like"/>
    <property type="match status" value="1"/>
</dbReference>
<dbReference type="InterPro" id="IPR036259">
    <property type="entry name" value="MFS_trans_sf"/>
</dbReference>
<evidence type="ECO:0000313" key="11">
    <source>
        <dbReference type="EMBL" id="QQG66181.1"/>
    </source>
</evidence>
<organism evidence="11 12">
    <name type="scientific">Desulfobulbus oligotrophicus</name>
    <dbReference type="NCBI Taxonomy" id="1909699"/>
    <lineage>
        <taxon>Bacteria</taxon>
        <taxon>Pseudomonadati</taxon>
        <taxon>Thermodesulfobacteriota</taxon>
        <taxon>Desulfobulbia</taxon>
        <taxon>Desulfobulbales</taxon>
        <taxon>Desulfobulbaceae</taxon>
        <taxon>Desulfobulbus</taxon>
    </lineage>
</organism>
<dbReference type="RefSeq" id="WP_199262085.1">
    <property type="nucleotide sequence ID" value="NZ_CP054140.1"/>
</dbReference>
<dbReference type="KEGG" id="dog:HP555_10050"/>
<evidence type="ECO:0000256" key="6">
    <source>
        <dbReference type="ARBA" id="ARBA00022692"/>
    </source>
</evidence>
<keyword evidence="4" id="KW-0813">Transport</keyword>
<name>A0A7T5VE98_9BACT</name>
<keyword evidence="7 9" id="KW-1133">Transmembrane helix</keyword>
<dbReference type="PROSITE" id="PS50850">
    <property type="entry name" value="MFS"/>
    <property type="match status" value="1"/>
</dbReference>
<feature type="transmembrane region" description="Helical" evidence="9">
    <location>
        <begin position="154"/>
        <end position="177"/>
    </location>
</feature>
<evidence type="ECO:0000256" key="2">
    <source>
        <dbReference type="ARBA" id="ARBA00004651"/>
    </source>
</evidence>
<dbReference type="Pfam" id="PF07690">
    <property type="entry name" value="MFS_1"/>
    <property type="match status" value="1"/>
</dbReference>
<feature type="transmembrane region" description="Helical" evidence="9">
    <location>
        <begin position="7"/>
        <end position="30"/>
    </location>
</feature>
<feature type="transmembrane region" description="Helical" evidence="9">
    <location>
        <begin position="129"/>
        <end position="148"/>
    </location>
</feature>
<evidence type="ECO:0000256" key="4">
    <source>
        <dbReference type="ARBA" id="ARBA00022448"/>
    </source>
</evidence>
<dbReference type="SUPFAM" id="SSF103473">
    <property type="entry name" value="MFS general substrate transporter"/>
    <property type="match status" value="1"/>
</dbReference>
<dbReference type="InterPro" id="IPR001958">
    <property type="entry name" value="Tet-R_TetA/multi-R_MdtG-like"/>
</dbReference>
<dbReference type="PRINTS" id="PR01035">
    <property type="entry name" value="TCRTETA"/>
</dbReference>
<dbReference type="GO" id="GO:0005886">
    <property type="term" value="C:plasma membrane"/>
    <property type="evidence" value="ECO:0007669"/>
    <property type="project" value="UniProtKB-SubCell"/>
</dbReference>
<feature type="transmembrane region" description="Helical" evidence="9">
    <location>
        <begin position="92"/>
        <end position="117"/>
    </location>
</feature>
<dbReference type="PANTHER" id="PTHR43414">
    <property type="entry name" value="MULTIDRUG RESISTANCE PROTEIN MDTG"/>
    <property type="match status" value="1"/>
</dbReference>
<evidence type="ECO:0000256" key="5">
    <source>
        <dbReference type="ARBA" id="ARBA00022475"/>
    </source>
</evidence>
<comment type="subcellular location">
    <subcellularLocation>
        <location evidence="2">Cell membrane</location>
        <topology evidence="2">Multi-pass membrane protein</topology>
    </subcellularLocation>
</comment>
<feature type="domain" description="Major facilitator superfamily (MFS) profile" evidence="10">
    <location>
        <begin position="5"/>
        <end position="385"/>
    </location>
</feature>
<feature type="transmembrane region" description="Helical" evidence="9">
    <location>
        <begin position="36"/>
        <end position="55"/>
    </location>
</feature>
<keyword evidence="5" id="KW-1003">Cell membrane</keyword>
<evidence type="ECO:0000256" key="7">
    <source>
        <dbReference type="ARBA" id="ARBA00022989"/>
    </source>
</evidence>
<gene>
    <name evidence="11" type="ORF">HP555_10050</name>
</gene>
<feature type="transmembrane region" description="Helical" evidence="9">
    <location>
        <begin position="271"/>
        <end position="291"/>
    </location>
</feature>
<feature type="transmembrane region" description="Helical" evidence="9">
    <location>
        <begin position="67"/>
        <end position="86"/>
    </location>
</feature>
<dbReference type="Gene3D" id="1.20.1250.20">
    <property type="entry name" value="MFS general substrate transporter like domains"/>
    <property type="match status" value="2"/>
</dbReference>
<dbReference type="PROSITE" id="PS00216">
    <property type="entry name" value="SUGAR_TRANSPORT_1"/>
    <property type="match status" value="1"/>
</dbReference>
<accession>A0A7T5VE98</accession>
<reference evidence="11 12" key="1">
    <citation type="submission" date="2020-05" db="EMBL/GenBank/DDBJ databases">
        <title>Complete genome of Desulfobulbus oligotrophicus.</title>
        <authorList>
            <person name="Podar M."/>
        </authorList>
    </citation>
    <scope>NUCLEOTIDE SEQUENCE [LARGE SCALE GENOMIC DNA]</scope>
    <source>
        <strain evidence="11 12">Prop6</strain>
    </source>
</reference>
<dbReference type="AlphaFoldDB" id="A0A7T5VE98"/>
<keyword evidence="12" id="KW-1185">Reference proteome</keyword>
<dbReference type="InterPro" id="IPR005829">
    <property type="entry name" value="Sugar_transporter_CS"/>
</dbReference>
<dbReference type="InterPro" id="IPR011701">
    <property type="entry name" value="MFS"/>
</dbReference>
<evidence type="ECO:0000259" key="10">
    <source>
        <dbReference type="PROSITE" id="PS50850"/>
    </source>
</evidence>
<keyword evidence="6 9" id="KW-0812">Transmembrane</keyword>
<dbReference type="GO" id="GO:0022857">
    <property type="term" value="F:transmembrane transporter activity"/>
    <property type="evidence" value="ECO:0007669"/>
    <property type="project" value="InterPro"/>
</dbReference>
<sequence length="401" mass="42718">MFNRILITVALSVFIALLGVGIIIPVLPVWATELGASGFALGMITATFSLSRGLLQPVVGNLSDRWGRKGFLVTGLFIYGLVGLLIPQAQGVVHLVIIRTFQGVGAAMIVPVAMAYASFLAPPGQEGRYMGVVNIAIFSGIGCGPILGGLFSDLWGLGAVFYMMAGLCFIAFIFVWFNMPVFCPLERKGQTGLFDSLYRIFLRQRTVGILIARYATMLMMVPTMAFLPVMMADWSGSSGVQTGIVIASRTLMNAVLQYPFGKLADYGNKKLLLLAGALCMSCAVFLIPSATDFLTMIGLYLFLGFGEAVLWPVLGAYAVEEGRNHFGHGTMMGVFNLAMSAGVFTGAMMAGISMDTLGVRHSFVLTSGAILGLCLFAVLLIRAGEKKDSLDADRSLSSSAG</sequence>
<feature type="transmembrane region" description="Helical" evidence="9">
    <location>
        <begin position="362"/>
        <end position="381"/>
    </location>
</feature>
<evidence type="ECO:0000256" key="1">
    <source>
        <dbReference type="ARBA" id="ARBA00003279"/>
    </source>
</evidence>